<evidence type="ECO:0000313" key="8">
    <source>
        <dbReference type="Proteomes" id="UP000579812"/>
    </source>
</evidence>
<keyword evidence="8" id="KW-1185">Reference proteome</keyword>
<organism evidence="7 8">
    <name type="scientific">Onychostoma macrolepis</name>
    <dbReference type="NCBI Taxonomy" id="369639"/>
    <lineage>
        <taxon>Eukaryota</taxon>
        <taxon>Metazoa</taxon>
        <taxon>Chordata</taxon>
        <taxon>Craniata</taxon>
        <taxon>Vertebrata</taxon>
        <taxon>Euteleostomi</taxon>
        <taxon>Actinopterygii</taxon>
        <taxon>Neopterygii</taxon>
        <taxon>Teleostei</taxon>
        <taxon>Ostariophysi</taxon>
        <taxon>Cypriniformes</taxon>
        <taxon>Cyprinidae</taxon>
        <taxon>Acrossocheilinae</taxon>
        <taxon>Onychostoma</taxon>
    </lineage>
</organism>
<dbReference type="GO" id="GO:0005886">
    <property type="term" value="C:plasma membrane"/>
    <property type="evidence" value="ECO:0007669"/>
    <property type="project" value="TreeGrafter"/>
</dbReference>
<keyword evidence="5" id="KW-1133">Transmembrane helix</keyword>
<sequence>MVKSGSPAEDERLSLTDDTTARVFTVSITDLRSTDQGLYWCAVERTLTTAGYENTNKYFYKGPYKDNNLILKSDGGESVSDGRFSLWDDHQTGSFTVTIRNLRMADAGLYSCGAGWGDYKLIQLNVIKAPQKTRPVQISTTTLHPDQTTSSFSNTPPHSSSSDMKPQSSTITITDHHISSPGSFVIIVTAEVLVLLLIGLTLIIVALWKKKKNKGLLSSSIEEFNPVIYEQMKDAGRHCNPEDRDTETSVVYSCVS</sequence>
<dbReference type="PANTHER" id="PTHR11860">
    <property type="entry name" value="POLYMERIC-IMMUNOGLOBULIN RECEPTOR"/>
    <property type="match status" value="1"/>
</dbReference>
<dbReference type="InterPro" id="IPR013783">
    <property type="entry name" value="Ig-like_fold"/>
</dbReference>
<evidence type="ECO:0000256" key="3">
    <source>
        <dbReference type="ARBA" id="ARBA00023136"/>
    </source>
</evidence>
<evidence type="ECO:0000256" key="2">
    <source>
        <dbReference type="ARBA" id="ARBA00022692"/>
    </source>
</evidence>
<dbReference type="PANTHER" id="PTHR11860:SF87">
    <property type="entry name" value="CMRF35-LIKE MOLECULE 8"/>
    <property type="match status" value="1"/>
</dbReference>
<dbReference type="Gene3D" id="2.60.40.10">
    <property type="entry name" value="Immunoglobulins"/>
    <property type="match status" value="2"/>
</dbReference>
<gene>
    <name evidence="7" type="ORF">G5714_000167</name>
</gene>
<evidence type="ECO:0000256" key="4">
    <source>
        <dbReference type="SAM" id="MobiDB-lite"/>
    </source>
</evidence>
<protein>
    <recommendedName>
        <fullName evidence="6">Immunoglobulin V-set domain-containing protein</fullName>
    </recommendedName>
</protein>
<evidence type="ECO:0000313" key="7">
    <source>
        <dbReference type="EMBL" id="KAF4118116.1"/>
    </source>
</evidence>
<reference evidence="7 8" key="1">
    <citation type="submission" date="2020-04" db="EMBL/GenBank/DDBJ databases">
        <title>Chromosome-level genome assembly of a cyprinid fish Onychostoma macrolepis by integration of Nanopore Sequencing, Bionano and Hi-C technology.</title>
        <authorList>
            <person name="Wang D."/>
        </authorList>
    </citation>
    <scope>NUCLEOTIDE SEQUENCE [LARGE SCALE GENOMIC DNA]</scope>
    <source>
        <strain evidence="7">SWU-2019</strain>
        <tissue evidence="7">Muscle</tissue>
    </source>
</reference>
<dbReference type="InterPro" id="IPR050671">
    <property type="entry name" value="CD300_family_receptors"/>
</dbReference>
<dbReference type="SUPFAM" id="SSF48726">
    <property type="entry name" value="Immunoglobulin"/>
    <property type="match status" value="2"/>
</dbReference>
<evidence type="ECO:0000256" key="1">
    <source>
        <dbReference type="ARBA" id="ARBA00004370"/>
    </source>
</evidence>
<comment type="caution">
    <text evidence="7">The sequence shown here is derived from an EMBL/GenBank/DDBJ whole genome shotgun (WGS) entry which is preliminary data.</text>
</comment>
<comment type="subcellular location">
    <subcellularLocation>
        <location evidence="1">Membrane</location>
    </subcellularLocation>
</comment>
<dbReference type="EMBL" id="JAAMOB010000001">
    <property type="protein sequence ID" value="KAF4118116.1"/>
    <property type="molecule type" value="Genomic_DNA"/>
</dbReference>
<accession>A0A7J6DFL5</accession>
<keyword evidence="2 5" id="KW-0812">Transmembrane</keyword>
<dbReference type="Proteomes" id="UP000579812">
    <property type="component" value="Unassembled WGS sequence"/>
</dbReference>
<feature type="region of interest" description="Disordered" evidence="4">
    <location>
        <begin position="140"/>
        <end position="168"/>
    </location>
</feature>
<evidence type="ECO:0000259" key="6">
    <source>
        <dbReference type="Pfam" id="PF07686"/>
    </source>
</evidence>
<dbReference type="AlphaFoldDB" id="A0A7J6DFL5"/>
<feature type="domain" description="Immunoglobulin V-set" evidence="6">
    <location>
        <begin position="52"/>
        <end position="116"/>
    </location>
</feature>
<dbReference type="GO" id="GO:0004888">
    <property type="term" value="F:transmembrane signaling receptor activity"/>
    <property type="evidence" value="ECO:0007669"/>
    <property type="project" value="TreeGrafter"/>
</dbReference>
<name>A0A7J6DFL5_9TELE</name>
<dbReference type="Pfam" id="PF07686">
    <property type="entry name" value="V-set"/>
    <property type="match status" value="1"/>
</dbReference>
<dbReference type="InterPro" id="IPR013106">
    <property type="entry name" value="Ig_V-set"/>
</dbReference>
<keyword evidence="3 5" id="KW-0472">Membrane</keyword>
<dbReference type="InterPro" id="IPR036179">
    <property type="entry name" value="Ig-like_dom_sf"/>
</dbReference>
<feature type="compositionally biased region" description="Low complexity" evidence="4">
    <location>
        <begin position="148"/>
        <end position="162"/>
    </location>
</feature>
<feature type="transmembrane region" description="Helical" evidence="5">
    <location>
        <begin position="184"/>
        <end position="208"/>
    </location>
</feature>
<proteinExistence type="predicted"/>
<evidence type="ECO:0000256" key="5">
    <source>
        <dbReference type="SAM" id="Phobius"/>
    </source>
</evidence>